<dbReference type="EMBL" id="MT630847">
    <property type="protein sequence ID" value="QNO43600.1"/>
    <property type="molecule type" value="Genomic_DNA"/>
</dbReference>
<name>A0A7G9Y6G6_9EURY</name>
<dbReference type="EMBL" id="MT631429">
    <property type="protein sequence ID" value="QNO50340.1"/>
    <property type="molecule type" value="Genomic_DNA"/>
</dbReference>
<dbReference type="EMBL" id="MT631004">
    <property type="protein sequence ID" value="QNO44719.1"/>
    <property type="molecule type" value="Genomic_DNA"/>
</dbReference>
<evidence type="ECO:0000313" key="1">
    <source>
        <dbReference type="EMBL" id="QNO43575.1"/>
    </source>
</evidence>
<sequence>MDEIRWVKRNRKRGGNSYGIRFSNPANGAVKLKKPGLTDQQALAVAYKVVPRLECVSGNWLNAGKSRGDRYLRGSPGDCRFSDSENCGARDLSRRKRAGAFV</sequence>
<dbReference type="AlphaFoldDB" id="A0A7G9Y6G6"/>
<reference evidence="2" key="1">
    <citation type="submission" date="2020-06" db="EMBL/GenBank/DDBJ databases">
        <title>Unique genomic features of the anaerobic methanotrophic archaea.</title>
        <authorList>
            <person name="Chadwick G.L."/>
            <person name="Skennerton C.T."/>
            <person name="Laso-Perez R."/>
            <person name="Leu A.O."/>
            <person name="Speth D.R."/>
            <person name="Yu H."/>
            <person name="Morgan-Lang C."/>
            <person name="Hatzenpichler R."/>
            <person name="Goudeau D."/>
            <person name="Malmstrom R."/>
            <person name="Brazelton W.J."/>
            <person name="Woyke T."/>
            <person name="Hallam S.J."/>
            <person name="Tyson G.W."/>
            <person name="Wegener G."/>
            <person name="Boetius A."/>
            <person name="Orphan V."/>
        </authorList>
    </citation>
    <scope>NUCLEOTIDE SEQUENCE</scope>
</reference>
<evidence type="ECO:0000313" key="4">
    <source>
        <dbReference type="EMBL" id="QNO50340.1"/>
    </source>
</evidence>
<accession>A0A7G9Y6G6</accession>
<evidence type="ECO:0000313" key="3">
    <source>
        <dbReference type="EMBL" id="QNO44719.1"/>
    </source>
</evidence>
<dbReference type="EMBL" id="MT630845">
    <property type="protein sequence ID" value="QNO43575.1"/>
    <property type="molecule type" value="Genomic_DNA"/>
</dbReference>
<proteinExistence type="predicted"/>
<evidence type="ECO:0000313" key="2">
    <source>
        <dbReference type="EMBL" id="QNO43600.1"/>
    </source>
</evidence>
<protein>
    <submittedName>
        <fullName evidence="2">Uncharacterized protein</fullName>
    </submittedName>
</protein>
<organism evidence="2">
    <name type="scientific">Candidatus Methanogaster sp. ANME-2c ERB4</name>
    <dbReference type="NCBI Taxonomy" id="2759911"/>
    <lineage>
        <taxon>Archaea</taxon>
        <taxon>Methanobacteriati</taxon>
        <taxon>Methanobacteriota</taxon>
        <taxon>Stenosarchaea group</taxon>
        <taxon>Methanomicrobia</taxon>
        <taxon>Methanosarcinales</taxon>
        <taxon>ANME-2 cluster</taxon>
        <taxon>Candidatus Methanogasteraceae</taxon>
        <taxon>Candidatus Methanogaster</taxon>
    </lineage>
</organism>
<gene>
    <name evidence="3" type="ORF">DFBDAOMO_00003</name>
    <name evidence="1" type="ORF">HMEJMANM_00044</name>
    <name evidence="2" type="ORF">LAPIAFBC_00007</name>
    <name evidence="4" type="ORF">PMDBIBLC_00002</name>
</gene>